<proteinExistence type="predicted"/>
<organism evidence="1 2">
    <name type="scientific">Folsomia candida</name>
    <name type="common">Springtail</name>
    <dbReference type="NCBI Taxonomy" id="158441"/>
    <lineage>
        <taxon>Eukaryota</taxon>
        <taxon>Metazoa</taxon>
        <taxon>Ecdysozoa</taxon>
        <taxon>Arthropoda</taxon>
        <taxon>Hexapoda</taxon>
        <taxon>Collembola</taxon>
        <taxon>Entomobryomorpha</taxon>
        <taxon>Isotomoidea</taxon>
        <taxon>Isotomidae</taxon>
        <taxon>Proisotominae</taxon>
        <taxon>Folsomia</taxon>
    </lineage>
</organism>
<sequence length="507" mass="57566">MALTLESQTLAGDSMEFTASSKALSDPIILDIVLPLLNVPSLKAARLTCRQWCEIATPLLGQRTFLNGNKFDTFKATQQTDLVVDDQLLKRLYFSSAGHRNDFSLPYENWPNVIKRVISAIPQAAQLTRELSIEIGNLNFVNTHFRGMESWNALNLKHVTVSVYMTCNMIPPFVGQVPLHNTLTSLKFKMDFRKGVWPGEYYFNQEILLPIWRAWLWSAPNLTSLEIEGTTCPNLISCDSLKVLKFRFEGIDDLVVALDLAAVTRMLEQVKGSLVHVELDYFTRGISTLQRVGKLALPVMPNVVDLLAADVYQILDLLNEHSLPNLKNLTLVNFFETPGLDYHPNFWTPHHGIQSLTLSLAGSTKCNQFAATLVKLYPSVTKLDFTWKLFGLENLDLGLMEPFKLWNLNVANVVMKQVCDSNIVIPVIRTILNWKGVKTAKFYFYLNLTKSRFTGHLEEMIHFSDFFKTLEMGVCLDSEFVDQMRSIFEARRAAINVKRVAVEEIFS</sequence>
<dbReference type="EMBL" id="LNIX01000001">
    <property type="protein sequence ID" value="OXA63432.1"/>
    <property type="molecule type" value="Genomic_DNA"/>
</dbReference>
<evidence type="ECO:0000313" key="2">
    <source>
        <dbReference type="Proteomes" id="UP000198287"/>
    </source>
</evidence>
<name>A0A226F0Y0_FOLCA</name>
<evidence type="ECO:0000313" key="1">
    <source>
        <dbReference type="EMBL" id="OXA63432.1"/>
    </source>
</evidence>
<keyword evidence="2" id="KW-1185">Reference proteome</keyword>
<reference evidence="1 2" key="1">
    <citation type="submission" date="2015-12" db="EMBL/GenBank/DDBJ databases">
        <title>The genome of Folsomia candida.</title>
        <authorList>
            <person name="Faddeeva A."/>
            <person name="Derks M.F."/>
            <person name="Anvar Y."/>
            <person name="Smit S."/>
            <person name="Van Straalen N."/>
            <person name="Roelofs D."/>
        </authorList>
    </citation>
    <scope>NUCLEOTIDE SEQUENCE [LARGE SCALE GENOMIC DNA]</scope>
    <source>
        <strain evidence="1 2">VU population</strain>
        <tissue evidence="1">Whole body</tissue>
    </source>
</reference>
<protein>
    <recommendedName>
        <fullName evidence="3">F-box domain-containing protein</fullName>
    </recommendedName>
</protein>
<dbReference type="SUPFAM" id="SSF52047">
    <property type="entry name" value="RNI-like"/>
    <property type="match status" value="1"/>
</dbReference>
<evidence type="ECO:0008006" key="3">
    <source>
        <dbReference type="Google" id="ProtNLM"/>
    </source>
</evidence>
<dbReference type="AlphaFoldDB" id="A0A226F0Y0"/>
<comment type="caution">
    <text evidence="1">The sequence shown here is derived from an EMBL/GenBank/DDBJ whole genome shotgun (WGS) entry which is preliminary data.</text>
</comment>
<dbReference type="OrthoDB" id="10257471at2759"/>
<gene>
    <name evidence="1" type="ORF">Fcan01_00521</name>
</gene>
<accession>A0A226F0Y0</accession>
<dbReference type="Proteomes" id="UP000198287">
    <property type="component" value="Unassembled WGS sequence"/>
</dbReference>